<reference evidence="6 7" key="1">
    <citation type="submission" date="2021-01" db="EMBL/GenBank/DDBJ databases">
        <title>Whole genome shotgun sequence of Asanoa siamensis NBRC 107932.</title>
        <authorList>
            <person name="Komaki H."/>
            <person name="Tamura T."/>
        </authorList>
    </citation>
    <scope>NUCLEOTIDE SEQUENCE [LARGE SCALE GENOMIC DNA]</scope>
    <source>
        <strain evidence="6 7">NBRC 107932</strain>
    </source>
</reference>
<dbReference type="InterPro" id="IPR043504">
    <property type="entry name" value="Peptidase_S1_PA_chymotrypsin"/>
</dbReference>
<gene>
    <name evidence="6" type="ORF">Asi02nite_32440</name>
</gene>
<dbReference type="PROSITE" id="PS50240">
    <property type="entry name" value="TRYPSIN_DOM"/>
    <property type="match status" value="1"/>
</dbReference>
<dbReference type="InterPro" id="IPR018114">
    <property type="entry name" value="TRYPSIN_HIS"/>
</dbReference>
<keyword evidence="3" id="KW-0645">Protease</keyword>
<keyword evidence="7" id="KW-1185">Reference proteome</keyword>
<name>A0ABQ4CR02_9ACTN</name>
<dbReference type="InterPro" id="IPR009003">
    <property type="entry name" value="Peptidase_S1_PA"/>
</dbReference>
<dbReference type="CDD" id="cd00190">
    <property type="entry name" value="Tryp_SPc"/>
    <property type="match status" value="1"/>
</dbReference>
<dbReference type="Pfam" id="PF00089">
    <property type="entry name" value="Trypsin"/>
    <property type="match status" value="1"/>
</dbReference>
<keyword evidence="4" id="KW-0732">Signal</keyword>
<dbReference type="InterPro" id="IPR033116">
    <property type="entry name" value="TRYPSIN_SER"/>
</dbReference>
<dbReference type="PANTHER" id="PTHR24276:SF98">
    <property type="entry name" value="FI18310P1-RELATED"/>
    <property type="match status" value="1"/>
</dbReference>
<feature type="signal peptide" evidence="4">
    <location>
        <begin position="1"/>
        <end position="28"/>
    </location>
</feature>
<dbReference type="EMBL" id="BONE01000023">
    <property type="protein sequence ID" value="GIF73726.1"/>
    <property type="molecule type" value="Genomic_DNA"/>
</dbReference>
<dbReference type="RefSeq" id="WP_203713761.1">
    <property type="nucleotide sequence ID" value="NZ_BONE01000023.1"/>
</dbReference>
<comment type="caution">
    <text evidence="6">The sequence shown here is derived from an EMBL/GenBank/DDBJ whole genome shotgun (WGS) entry which is preliminary data.</text>
</comment>
<feature type="chain" id="PRO_5045280791" evidence="4">
    <location>
        <begin position="29"/>
        <end position="267"/>
    </location>
</feature>
<dbReference type="Proteomes" id="UP000604117">
    <property type="component" value="Unassembled WGS sequence"/>
</dbReference>
<dbReference type="PROSITE" id="PS00135">
    <property type="entry name" value="TRYPSIN_SER"/>
    <property type="match status" value="1"/>
</dbReference>
<evidence type="ECO:0000256" key="1">
    <source>
        <dbReference type="ARBA" id="ARBA00007664"/>
    </source>
</evidence>
<sequence>MRGFRFYSALTVLVMTAVVGLVAGPAQATDDGGHERIVGGSRVDEGVFPWAVRLSVGCGGSLVAPQVVLTAGHCVKRSGPDTSMRITAGSVDLQSSRAKTVRSTEVYRAPGYADATRGDDWALIALDQPLDLPTLSLAADTAYDEGRFTVLGWGSTKEGSRTQQRYLRSVEVDFVSDSSCDRKYGKIGMEIVGSDMICAGRTGKDSCQGDSGGPLVRLDATGSWLQVGIVSWGYGCARKNFPGVYGQVSTFAPGIAVGLAVLRSRLA</sequence>
<evidence type="ECO:0000313" key="7">
    <source>
        <dbReference type="Proteomes" id="UP000604117"/>
    </source>
</evidence>
<dbReference type="InterPro" id="IPR001314">
    <property type="entry name" value="Peptidase_S1A"/>
</dbReference>
<dbReference type="PRINTS" id="PR00722">
    <property type="entry name" value="CHYMOTRYPSIN"/>
</dbReference>
<keyword evidence="3" id="KW-0720">Serine protease</keyword>
<protein>
    <submittedName>
        <fullName evidence="6">Trypsin</fullName>
    </submittedName>
</protein>
<dbReference type="PANTHER" id="PTHR24276">
    <property type="entry name" value="POLYSERASE-RELATED"/>
    <property type="match status" value="1"/>
</dbReference>
<keyword evidence="3" id="KW-0378">Hydrolase</keyword>
<evidence type="ECO:0000256" key="4">
    <source>
        <dbReference type="SAM" id="SignalP"/>
    </source>
</evidence>
<dbReference type="SMART" id="SM00020">
    <property type="entry name" value="Tryp_SPc"/>
    <property type="match status" value="1"/>
</dbReference>
<evidence type="ECO:0000256" key="2">
    <source>
        <dbReference type="ARBA" id="ARBA00023157"/>
    </source>
</evidence>
<dbReference type="InterPro" id="IPR050430">
    <property type="entry name" value="Peptidase_S1"/>
</dbReference>
<proteinExistence type="inferred from homology"/>
<dbReference type="PROSITE" id="PS00134">
    <property type="entry name" value="TRYPSIN_HIS"/>
    <property type="match status" value="1"/>
</dbReference>
<accession>A0ABQ4CR02</accession>
<keyword evidence="2" id="KW-1015">Disulfide bond</keyword>
<comment type="similarity">
    <text evidence="1">Belongs to the peptidase S1 family.</text>
</comment>
<feature type="domain" description="Peptidase S1" evidence="5">
    <location>
        <begin position="37"/>
        <end position="260"/>
    </location>
</feature>
<dbReference type="InterPro" id="IPR001254">
    <property type="entry name" value="Trypsin_dom"/>
</dbReference>
<dbReference type="SUPFAM" id="SSF50494">
    <property type="entry name" value="Trypsin-like serine proteases"/>
    <property type="match status" value="1"/>
</dbReference>
<organism evidence="6 7">
    <name type="scientific">Asanoa siamensis</name>
    <dbReference type="NCBI Taxonomy" id="926357"/>
    <lineage>
        <taxon>Bacteria</taxon>
        <taxon>Bacillati</taxon>
        <taxon>Actinomycetota</taxon>
        <taxon>Actinomycetes</taxon>
        <taxon>Micromonosporales</taxon>
        <taxon>Micromonosporaceae</taxon>
        <taxon>Asanoa</taxon>
    </lineage>
</organism>
<dbReference type="Gene3D" id="2.40.10.10">
    <property type="entry name" value="Trypsin-like serine proteases"/>
    <property type="match status" value="2"/>
</dbReference>
<evidence type="ECO:0000256" key="3">
    <source>
        <dbReference type="RuleBase" id="RU363034"/>
    </source>
</evidence>
<evidence type="ECO:0000313" key="6">
    <source>
        <dbReference type="EMBL" id="GIF73726.1"/>
    </source>
</evidence>
<evidence type="ECO:0000259" key="5">
    <source>
        <dbReference type="PROSITE" id="PS50240"/>
    </source>
</evidence>